<reference evidence="8 9" key="1">
    <citation type="submission" date="2016-10" db="EMBL/GenBank/DDBJ databases">
        <authorList>
            <person name="de Groot N.N."/>
        </authorList>
    </citation>
    <scope>NUCLEOTIDE SEQUENCE [LARGE SCALE GENOMIC DNA]</scope>
    <source>
        <strain evidence="8 9">DSM 44892</strain>
    </source>
</reference>
<gene>
    <name evidence="8" type="ORF">SAMN05444695_101851</name>
</gene>
<dbReference type="RefSeq" id="WP_072740145.1">
    <property type="nucleotide sequence ID" value="NZ_CP048813.1"/>
</dbReference>
<keyword evidence="5" id="KW-0560">Oxidoreductase</keyword>
<dbReference type="EMBL" id="FNDN01000001">
    <property type="protein sequence ID" value="SDH32014.1"/>
    <property type="molecule type" value="Genomic_DNA"/>
</dbReference>
<dbReference type="InterPro" id="IPR009075">
    <property type="entry name" value="AcylCo_DH/oxidase_C"/>
</dbReference>
<evidence type="ECO:0000259" key="6">
    <source>
        <dbReference type="Pfam" id="PF00441"/>
    </source>
</evidence>
<evidence type="ECO:0000256" key="5">
    <source>
        <dbReference type="ARBA" id="ARBA00023002"/>
    </source>
</evidence>
<evidence type="ECO:0000256" key="4">
    <source>
        <dbReference type="ARBA" id="ARBA00022827"/>
    </source>
</evidence>
<organism evidence="8 9">
    <name type="scientific">Rhodococcus triatomae</name>
    <dbReference type="NCBI Taxonomy" id="300028"/>
    <lineage>
        <taxon>Bacteria</taxon>
        <taxon>Bacillati</taxon>
        <taxon>Actinomycetota</taxon>
        <taxon>Actinomycetes</taxon>
        <taxon>Mycobacteriales</taxon>
        <taxon>Nocardiaceae</taxon>
        <taxon>Rhodococcus</taxon>
    </lineage>
</organism>
<evidence type="ECO:0008006" key="10">
    <source>
        <dbReference type="Google" id="ProtNLM"/>
    </source>
</evidence>
<dbReference type="InterPro" id="IPR046373">
    <property type="entry name" value="Acyl-CoA_Oxase/DH_mid-dom_sf"/>
</dbReference>
<dbReference type="Gene3D" id="1.10.540.10">
    <property type="entry name" value="Acyl-CoA dehydrogenase/oxidase, N-terminal domain"/>
    <property type="match status" value="1"/>
</dbReference>
<sequence>MDFTGDDTQEAVAQVAGGVLARDLEPDEMWAACVEAELPGLAVPSHLGGEGLTFADIAALLAEVGRHAAGMPLLATLGFGVMPLVALGDEELLGRILPEVVRGRRLTAALAEPGAPFPAHPTTAVTPSGQGHVVTGRVVAVPFADSAYRILVPTAEGVVLVDPEATGVTLTATPSSAGAPEFAVAFDEAPAEFVSTGEDSVTRLYDCALAAIGAVCDGLLSGATALAAEHLATRHQFGKPLATFQAVAQQIADVYVVSRTLHVAALSAGWRVSEELDAAEDLDVLAFWIAAEVPAAMQQLHHLHGGLGVDVTYPLHRYYSTSKDLARLVGGAAYRLDLVGARCSSI</sequence>
<evidence type="ECO:0000256" key="2">
    <source>
        <dbReference type="ARBA" id="ARBA00009347"/>
    </source>
</evidence>
<dbReference type="PANTHER" id="PTHR43884:SF20">
    <property type="entry name" value="ACYL-COA DEHYDROGENASE FADE28"/>
    <property type="match status" value="1"/>
</dbReference>
<dbReference type="Proteomes" id="UP000183263">
    <property type="component" value="Unassembled WGS sequence"/>
</dbReference>
<dbReference type="InterPro" id="IPR036250">
    <property type="entry name" value="AcylCo_DH-like_C"/>
</dbReference>
<name>A0A1G8BG33_9NOCA</name>
<protein>
    <recommendedName>
        <fullName evidence="10">Acyl-CoA dehydrogenase</fullName>
    </recommendedName>
</protein>
<dbReference type="InterPro" id="IPR013786">
    <property type="entry name" value="AcylCoA_DH/ox_N"/>
</dbReference>
<dbReference type="PANTHER" id="PTHR43884">
    <property type="entry name" value="ACYL-COA DEHYDROGENASE"/>
    <property type="match status" value="1"/>
</dbReference>
<keyword evidence="9" id="KW-1185">Reference proteome</keyword>
<dbReference type="Pfam" id="PF00441">
    <property type="entry name" value="Acyl-CoA_dh_1"/>
    <property type="match status" value="1"/>
</dbReference>
<dbReference type="AlphaFoldDB" id="A0A1G8BG33"/>
<dbReference type="OrthoDB" id="4319499at2"/>
<dbReference type="InterPro" id="IPR037069">
    <property type="entry name" value="AcylCoA_DH/ox_N_sf"/>
</dbReference>
<accession>A0A1G8BG33</accession>
<feature type="domain" description="Acyl-CoA dehydrogenase/oxidase C-terminal" evidence="6">
    <location>
        <begin position="211"/>
        <end position="331"/>
    </location>
</feature>
<feature type="domain" description="Acyl-CoA dehydrogenase/oxidase N-terminal" evidence="7">
    <location>
        <begin position="10"/>
        <end position="103"/>
    </location>
</feature>
<dbReference type="Pfam" id="PF02771">
    <property type="entry name" value="Acyl-CoA_dh_N"/>
    <property type="match status" value="1"/>
</dbReference>
<keyword evidence="4" id="KW-0274">FAD</keyword>
<dbReference type="SUPFAM" id="SSF47203">
    <property type="entry name" value="Acyl-CoA dehydrogenase C-terminal domain-like"/>
    <property type="match status" value="1"/>
</dbReference>
<dbReference type="GO" id="GO:0050660">
    <property type="term" value="F:flavin adenine dinucleotide binding"/>
    <property type="evidence" value="ECO:0007669"/>
    <property type="project" value="InterPro"/>
</dbReference>
<dbReference type="Gene3D" id="1.20.140.10">
    <property type="entry name" value="Butyryl-CoA Dehydrogenase, subunit A, domain 3"/>
    <property type="match status" value="1"/>
</dbReference>
<keyword evidence="3" id="KW-0285">Flavoprotein</keyword>
<dbReference type="SUPFAM" id="SSF56645">
    <property type="entry name" value="Acyl-CoA dehydrogenase NM domain-like"/>
    <property type="match status" value="1"/>
</dbReference>
<evidence type="ECO:0000313" key="9">
    <source>
        <dbReference type="Proteomes" id="UP000183263"/>
    </source>
</evidence>
<evidence type="ECO:0000313" key="8">
    <source>
        <dbReference type="EMBL" id="SDH32014.1"/>
    </source>
</evidence>
<comment type="similarity">
    <text evidence="2">Belongs to the acyl-CoA dehydrogenase family.</text>
</comment>
<evidence type="ECO:0000259" key="7">
    <source>
        <dbReference type="Pfam" id="PF02771"/>
    </source>
</evidence>
<comment type="cofactor">
    <cofactor evidence="1">
        <name>FAD</name>
        <dbReference type="ChEBI" id="CHEBI:57692"/>
    </cofactor>
</comment>
<proteinExistence type="inferred from homology"/>
<evidence type="ECO:0000256" key="3">
    <source>
        <dbReference type="ARBA" id="ARBA00022630"/>
    </source>
</evidence>
<dbReference type="GO" id="GO:0003995">
    <property type="term" value="F:acyl-CoA dehydrogenase activity"/>
    <property type="evidence" value="ECO:0007669"/>
    <property type="project" value="TreeGrafter"/>
</dbReference>
<evidence type="ECO:0000256" key="1">
    <source>
        <dbReference type="ARBA" id="ARBA00001974"/>
    </source>
</evidence>
<dbReference type="InterPro" id="IPR009100">
    <property type="entry name" value="AcylCoA_DH/oxidase_NM_dom_sf"/>
</dbReference>
<dbReference type="Gene3D" id="2.40.110.10">
    <property type="entry name" value="Butyryl-CoA Dehydrogenase, subunit A, domain 2"/>
    <property type="match status" value="1"/>
</dbReference>